<name>A0ABV0JUM6_9CYAN</name>
<evidence type="ECO:0000313" key="2">
    <source>
        <dbReference type="Proteomes" id="UP001442494"/>
    </source>
</evidence>
<sequence>MIRIYQNLSIATAGTALMLGMGAGFLSSLTPDINGCNLSPDNAGCVLNRPIDIQRSAERAFEETLNFGENEE</sequence>
<reference evidence="1 2" key="1">
    <citation type="submission" date="2022-04" db="EMBL/GenBank/DDBJ databases">
        <title>Positive selection, recombination, and allopatry shape intraspecific diversity of widespread and dominant cyanobacteria.</title>
        <authorList>
            <person name="Wei J."/>
            <person name="Shu W."/>
            <person name="Hu C."/>
        </authorList>
    </citation>
    <scope>NUCLEOTIDE SEQUENCE [LARGE SCALE GENOMIC DNA]</scope>
    <source>
        <strain evidence="1 2">GB2-A5</strain>
    </source>
</reference>
<dbReference type="EMBL" id="JAMPKK010000061">
    <property type="protein sequence ID" value="MEP0867160.1"/>
    <property type="molecule type" value="Genomic_DNA"/>
</dbReference>
<organism evidence="1 2">
    <name type="scientific">Funiculus sociatus GB2-A5</name>
    <dbReference type="NCBI Taxonomy" id="2933946"/>
    <lineage>
        <taxon>Bacteria</taxon>
        <taxon>Bacillati</taxon>
        <taxon>Cyanobacteriota</taxon>
        <taxon>Cyanophyceae</taxon>
        <taxon>Coleofasciculales</taxon>
        <taxon>Coleofasciculaceae</taxon>
        <taxon>Funiculus</taxon>
    </lineage>
</organism>
<dbReference type="Proteomes" id="UP001442494">
    <property type="component" value="Unassembled WGS sequence"/>
</dbReference>
<accession>A0ABV0JUM6</accession>
<keyword evidence="2" id="KW-1185">Reference proteome</keyword>
<gene>
    <name evidence="1" type="ORF">NDI37_22165</name>
</gene>
<evidence type="ECO:0000313" key="1">
    <source>
        <dbReference type="EMBL" id="MEP0867160.1"/>
    </source>
</evidence>
<dbReference type="RefSeq" id="WP_190419400.1">
    <property type="nucleotide sequence ID" value="NZ_JAMPKK010000061.1"/>
</dbReference>
<proteinExistence type="predicted"/>
<comment type="caution">
    <text evidence="1">The sequence shown here is derived from an EMBL/GenBank/DDBJ whole genome shotgun (WGS) entry which is preliminary data.</text>
</comment>
<protein>
    <submittedName>
        <fullName evidence="1">Uncharacterized protein</fullName>
    </submittedName>
</protein>